<dbReference type="Pfam" id="PF04082">
    <property type="entry name" value="Fungal_trans"/>
    <property type="match status" value="1"/>
</dbReference>
<evidence type="ECO:0000256" key="2">
    <source>
        <dbReference type="ARBA" id="ARBA00023242"/>
    </source>
</evidence>
<dbReference type="GO" id="GO:0003677">
    <property type="term" value="F:DNA binding"/>
    <property type="evidence" value="ECO:0007669"/>
    <property type="project" value="InterPro"/>
</dbReference>
<reference evidence="4" key="1">
    <citation type="submission" date="2021-03" db="EMBL/GenBank/DDBJ databases">
        <title>Revisited historic fungal species revealed as producer of novel bioactive compounds through whole genome sequencing and comparative genomics.</title>
        <authorList>
            <person name="Vignolle G.A."/>
            <person name="Hochenegger N."/>
            <person name="Mach R.L."/>
            <person name="Mach-Aigner A.R."/>
            <person name="Javad Rahimi M."/>
            <person name="Salim K.A."/>
            <person name="Chan C.M."/>
            <person name="Lim L.B.L."/>
            <person name="Cai F."/>
            <person name="Druzhinina I.S."/>
            <person name="U'Ren J.M."/>
            <person name="Derntl C."/>
        </authorList>
    </citation>
    <scope>NUCLEOTIDE SEQUENCE</scope>
    <source>
        <strain evidence="4">TUCIM 5799</strain>
    </source>
</reference>
<dbReference type="EMBL" id="JAFIMR010000003">
    <property type="protein sequence ID" value="KAI1880292.1"/>
    <property type="molecule type" value="Genomic_DNA"/>
</dbReference>
<sequence length="531" mass="59974">MTNDFVYSGSTHWSAMLEDIQELRMTLPIEDDHADDLSTEGLDGAGVDIIFGSTPSLPLEHVLARFLPQRTEVDRMVSAYFRAQAVAAPFIHATQFRRFYQQFWENPLHAPPLWISILFSVCHIAASTLRPSTTEEVEKIRFSVAAAHCLAIGQYFRPRRFAIESLLLFAQAECLTTTALSSDIGAILGLLVRLATSMGYHRDPEPLLISPFEKEMRRRLPSGVQFPTWDTKIPRVLQDSDFDETSTELPPSRPELEGSHLIFYNTKHKFMVVFEKILRHTLSTQPNESEVAALDSEMRAEYAVLPEFLRPRPMSDSVVDPANLIVTRLCVSFLYYKCLCVLHRPYVMLQRKESIMVCYDTSSSLVRDFVDAYYEFKPGGQAETERWFLSSITWHDFLFGMMALCLVVCTTSHESAASITGIDTTLALLTRARDLCIEQESNRHKDTRRVISLVEAMIYRFGTANSLPVGLSTAASSAQSAWPMEADESTAYAALWDGTENGEEALTGLAQDPSWDYFEQFLELDMTSNLS</sequence>
<keyword evidence="2" id="KW-0539">Nucleus</keyword>
<dbReference type="InterPro" id="IPR050613">
    <property type="entry name" value="Sec_Metabolite_Reg"/>
</dbReference>
<dbReference type="PANTHER" id="PTHR31001:SF49">
    <property type="entry name" value="ZN(II)2CYS6 TRANSCRIPTION FACTOR (EUROFUNG)"/>
    <property type="match status" value="1"/>
</dbReference>
<dbReference type="PANTHER" id="PTHR31001">
    <property type="entry name" value="UNCHARACTERIZED TRANSCRIPTIONAL REGULATORY PROTEIN"/>
    <property type="match status" value="1"/>
</dbReference>
<feature type="domain" description="Xylanolytic transcriptional activator regulatory" evidence="3">
    <location>
        <begin position="78"/>
        <end position="220"/>
    </location>
</feature>
<accession>A0A9Q0AUA4</accession>
<evidence type="ECO:0000313" key="4">
    <source>
        <dbReference type="EMBL" id="KAI1880292.1"/>
    </source>
</evidence>
<dbReference type="Proteomes" id="UP000829685">
    <property type="component" value="Unassembled WGS sequence"/>
</dbReference>
<protein>
    <recommendedName>
        <fullName evidence="3">Xylanolytic transcriptional activator regulatory domain-containing protein</fullName>
    </recommendedName>
</protein>
<dbReference type="AlphaFoldDB" id="A0A9Q0AUA4"/>
<dbReference type="GO" id="GO:0006351">
    <property type="term" value="P:DNA-templated transcription"/>
    <property type="evidence" value="ECO:0007669"/>
    <property type="project" value="InterPro"/>
</dbReference>
<gene>
    <name evidence="4" type="ORF">JX265_001913</name>
</gene>
<evidence type="ECO:0000256" key="1">
    <source>
        <dbReference type="ARBA" id="ARBA00004123"/>
    </source>
</evidence>
<dbReference type="InterPro" id="IPR007219">
    <property type="entry name" value="XnlR_reg_dom"/>
</dbReference>
<comment type="subcellular location">
    <subcellularLocation>
        <location evidence="1">Nucleus</location>
    </subcellularLocation>
</comment>
<evidence type="ECO:0000313" key="5">
    <source>
        <dbReference type="Proteomes" id="UP000829685"/>
    </source>
</evidence>
<dbReference type="GO" id="GO:0008270">
    <property type="term" value="F:zinc ion binding"/>
    <property type="evidence" value="ECO:0007669"/>
    <property type="project" value="InterPro"/>
</dbReference>
<dbReference type="CDD" id="cd12148">
    <property type="entry name" value="fungal_TF_MHR"/>
    <property type="match status" value="1"/>
</dbReference>
<comment type="caution">
    <text evidence="4">The sequence shown here is derived from an EMBL/GenBank/DDBJ whole genome shotgun (WGS) entry which is preliminary data.</text>
</comment>
<evidence type="ECO:0000259" key="3">
    <source>
        <dbReference type="Pfam" id="PF04082"/>
    </source>
</evidence>
<proteinExistence type="predicted"/>
<keyword evidence="5" id="KW-1185">Reference proteome</keyword>
<organism evidence="4 5">
    <name type="scientific">Neoarthrinium moseri</name>
    <dbReference type="NCBI Taxonomy" id="1658444"/>
    <lineage>
        <taxon>Eukaryota</taxon>
        <taxon>Fungi</taxon>
        <taxon>Dikarya</taxon>
        <taxon>Ascomycota</taxon>
        <taxon>Pezizomycotina</taxon>
        <taxon>Sordariomycetes</taxon>
        <taxon>Xylariomycetidae</taxon>
        <taxon>Amphisphaeriales</taxon>
        <taxon>Apiosporaceae</taxon>
        <taxon>Neoarthrinium</taxon>
    </lineage>
</organism>
<name>A0A9Q0AUA4_9PEZI</name>
<dbReference type="GO" id="GO:0005634">
    <property type="term" value="C:nucleus"/>
    <property type="evidence" value="ECO:0007669"/>
    <property type="project" value="UniProtKB-SubCell"/>
</dbReference>